<dbReference type="EMBL" id="JAZAVJ010000038">
    <property type="protein sequence ID" value="KAK7419425.1"/>
    <property type="molecule type" value="Genomic_DNA"/>
</dbReference>
<evidence type="ECO:0000256" key="1">
    <source>
        <dbReference type="SAM" id="MobiDB-lite"/>
    </source>
</evidence>
<evidence type="ECO:0008006" key="4">
    <source>
        <dbReference type="Google" id="ProtNLM"/>
    </source>
</evidence>
<feature type="region of interest" description="Disordered" evidence="1">
    <location>
        <begin position="219"/>
        <end position="242"/>
    </location>
</feature>
<dbReference type="PANTHER" id="PTHR35205:SF1">
    <property type="entry name" value="ZU5 DOMAIN-CONTAINING PROTEIN"/>
    <property type="match status" value="1"/>
</dbReference>
<name>A0ABR1HE72_9HYPO</name>
<evidence type="ECO:0000313" key="2">
    <source>
        <dbReference type="EMBL" id="KAK7419425.1"/>
    </source>
</evidence>
<gene>
    <name evidence="2" type="ORF">QQX98_003377</name>
</gene>
<proteinExistence type="predicted"/>
<dbReference type="PANTHER" id="PTHR35205">
    <property type="entry name" value="NB-ARC AND TPR DOMAIN PROTEIN"/>
    <property type="match status" value="1"/>
</dbReference>
<dbReference type="SUPFAM" id="SSF52540">
    <property type="entry name" value="P-loop containing nucleoside triphosphate hydrolases"/>
    <property type="match status" value="1"/>
</dbReference>
<accession>A0ABR1HE72</accession>
<comment type="caution">
    <text evidence="2">The sequence shown here is derived from an EMBL/GenBank/DDBJ whole genome shotgun (WGS) entry which is preliminary data.</text>
</comment>
<dbReference type="InterPro" id="IPR027417">
    <property type="entry name" value="P-loop_NTPase"/>
</dbReference>
<evidence type="ECO:0000313" key="3">
    <source>
        <dbReference type="Proteomes" id="UP001498476"/>
    </source>
</evidence>
<organism evidence="2 3">
    <name type="scientific">Neonectria punicea</name>
    <dbReference type="NCBI Taxonomy" id="979145"/>
    <lineage>
        <taxon>Eukaryota</taxon>
        <taxon>Fungi</taxon>
        <taxon>Dikarya</taxon>
        <taxon>Ascomycota</taxon>
        <taxon>Pezizomycotina</taxon>
        <taxon>Sordariomycetes</taxon>
        <taxon>Hypocreomycetidae</taxon>
        <taxon>Hypocreales</taxon>
        <taxon>Nectriaceae</taxon>
        <taxon>Neonectria</taxon>
    </lineage>
</organism>
<protein>
    <recommendedName>
        <fullName evidence="4">NB-ARC domain-containing protein</fullName>
    </recommendedName>
</protein>
<sequence length="415" mass="45960">MLRYLPDSPNGSVLFTTRSKQAAVDLAGARGVIAVTEPSSQDCIELLSSRLPASSYRATDLETLAKQLGYLPLALAQVTSYLQKRSLSVSEYLEMLSGGGSLIEMLQDESTEPGRQHGSDSYVTNAVARTWLTTFRNIDRDNRFATELLYLCGCFERQDIPHSFLVNYTTNYQFYNEELLQKSKRTRSLSLDESPHKRHTGDKIKGLLRNMLGKPSKMHRELVPETPQSQPKQQPPTSTTHDLKDSISLLVGYSFLKANQDVGTEGKTFALHPLVQLVLQRELQKSEQMAEYVAKAAAILNKEISSFDAQDTSLICNLMPHINAVLARGKGLIKADFTTAAITGGQFVSRAAWSLDQQSAQSGGREWMWKEAIALLETALESQDPDAILAKRRHSAACVDTSKGNSHSYSIDQAK</sequence>
<reference evidence="2 3" key="1">
    <citation type="journal article" date="2025" name="Microbiol. Resour. Announc.">
        <title>Draft genome sequences for Neonectria magnoliae and Neonectria punicea, canker pathogens of Liriodendron tulipifera and Acer saccharum in West Virginia.</title>
        <authorList>
            <person name="Petronek H.M."/>
            <person name="Kasson M.T."/>
            <person name="Metheny A.M."/>
            <person name="Stauder C.M."/>
            <person name="Lovett B."/>
            <person name="Lynch S.C."/>
            <person name="Garnas J.R."/>
            <person name="Kasson L.R."/>
            <person name="Stajich J.E."/>
        </authorList>
    </citation>
    <scope>NUCLEOTIDE SEQUENCE [LARGE SCALE GENOMIC DNA]</scope>
    <source>
        <strain evidence="2 3">NRRL 64653</strain>
    </source>
</reference>
<dbReference type="Proteomes" id="UP001498476">
    <property type="component" value="Unassembled WGS sequence"/>
</dbReference>
<feature type="compositionally biased region" description="Low complexity" evidence="1">
    <location>
        <begin position="226"/>
        <end position="240"/>
    </location>
</feature>
<keyword evidence="3" id="KW-1185">Reference proteome</keyword>